<evidence type="ECO:0000313" key="2">
    <source>
        <dbReference type="Proteomes" id="UP000664781"/>
    </source>
</evidence>
<evidence type="ECO:0000313" key="1">
    <source>
        <dbReference type="EMBL" id="MBO0656344.1"/>
    </source>
</evidence>
<gene>
    <name evidence="1" type="ORF">J1792_27350</name>
</gene>
<protein>
    <submittedName>
        <fullName evidence="1">Uncharacterized protein</fullName>
    </submittedName>
</protein>
<dbReference type="RefSeq" id="WP_207248401.1">
    <property type="nucleotide sequence ID" value="NZ_JAFMOF010000004.1"/>
</dbReference>
<reference evidence="1" key="1">
    <citation type="submission" date="2021-03" db="EMBL/GenBank/DDBJ databases">
        <title>Streptomyces strains.</title>
        <authorList>
            <person name="Lund M.B."/>
            <person name="Toerring T."/>
        </authorList>
    </citation>
    <scope>NUCLEOTIDE SEQUENCE</scope>
    <source>
        <strain evidence="1">JCM 4242</strain>
    </source>
</reference>
<name>A0A939FT41_9ACTN</name>
<sequence length="63" mass="7128">MAKLIELTDDLQVHSHSLMETRSMYDEIFNEGCYDMELPDCPFIVDVGENIGGRLRKAPVRAG</sequence>
<keyword evidence="2" id="KW-1185">Reference proteome</keyword>
<accession>A0A939FT41</accession>
<organism evidence="1 2">
    <name type="scientific">Streptomyces triculaminicus</name>
    <dbReference type="NCBI Taxonomy" id="2816232"/>
    <lineage>
        <taxon>Bacteria</taxon>
        <taxon>Bacillati</taxon>
        <taxon>Actinomycetota</taxon>
        <taxon>Actinomycetes</taxon>
        <taxon>Kitasatosporales</taxon>
        <taxon>Streptomycetaceae</taxon>
        <taxon>Streptomyces</taxon>
    </lineage>
</organism>
<dbReference type="EMBL" id="JAFMOF010000004">
    <property type="protein sequence ID" value="MBO0656344.1"/>
    <property type="molecule type" value="Genomic_DNA"/>
</dbReference>
<comment type="caution">
    <text evidence="1">The sequence shown here is derived from an EMBL/GenBank/DDBJ whole genome shotgun (WGS) entry which is preliminary data.</text>
</comment>
<dbReference type="Proteomes" id="UP000664781">
    <property type="component" value="Unassembled WGS sequence"/>
</dbReference>
<proteinExistence type="predicted"/>
<dbReference type="AlphaFoldDB" id="A0A939FT41"/>